<reference evidence="5 6" key="1">
    <citation type="journal article" date="2015" name="Genome Announc.">
        <title>Expanding the biotechnology potential of lactobacilli through comparative genomics of 213 strains and associated genera.</title>
        <authorList>
            <person name="Sun Z."/>
            <person name="Harris H.M."/>
            <person name="McCann A."/>
            <person name="Guo C."/>
            <person name="Argimon S."/>
            <person name="Zhang W."/>
            <person name="Yang X."/>
            <person name="Jeffery I.B."/>
            <person name="Cooney J.C."/>
            <person name="Kagawa T.F."/>
            <person name="Liu W."/>
            <person name="Song Y."/>
            <person name="Salvetti E."/>
            <person name="Wrobel A."/>
            <person name="Rasinkangas P."/>
            <person name="Parkhill J."/>
            <person name="Rea M.C."/>
            <person name="O'Sullivan O."/>
            <person name="Ritari J."/>
            <person name="Douillard F.P."/>
            <person name="Paul Ross R."/>
            <person name="Yang R."/>
            <person name="Briner A.E."/>
            <person name="Felis G.E."/>
            <person name="de Vos W.M."/>
            <person name="Barrangou R."/>
            <person name="Klaenhammer T.R."/>
            <person name="Caufield P.W."/>
            <person name="Cui Y."/>
            <person name="Zhang H."/>
            <person name="O'Toole P.W."/>
        </authorList>
    </citation>
    <scope>NUCLEOTIDE SEQUENCE [LARGE SCALE GENOMIC DNA]</scope>
    <source>
        <strain evidence="5 6">DSM 19682</strain>
    </source>
</reference>
<dbReference type="STRING" id="1423775.FD03_GL000954"/>
<dbReference type="InterPro" id="IPR004104">
    <property type="entry name" value="Gfo/Idh/MocA-like_OxRdtase_C"/>
</dbReference>
<sequence length="335" mass="37863">MNKVKIGIIGAGRIGKFHIDNISQLDEMFEIVAVADAFSTELESLKARYHIKNVYKNYTEILSDSDVDAVLICSPTDTHAQIAIEAAKAKKQIFLEKPIDHDINRIKEVIKEVEKNNVKLQVGFNRRFDHNFKTIQQQITDNKIGKLQLVKVTSRDPEPPSADYIKSSGGLFMDMTIHDFDMVRYLAQSEVVAVEVFGGNLVNDEIKQAGDIDTAVINLRFANGALGQIDNCRAAAYGYDQRAEVLGNKGQVIAYNDQKSNTELYTAEGVEKEVLPHFFLDRYKDAYRDEFKEFYQAISEDRKPSVNETDGLKAVEIAKACQMSFKEHKEVKIQN</sequence>
<dbReference type="OrthoDB" id="9815825at2"/>
<dbReference type="NCBIfam" id="TIGR04380">
    <property type="entry name" value="myo_inos_iolG"/>
    <property type="match status" value="1"/>
</dbReference>
<evidence type="ECO:0000313" key="6">
    <source>
        <dbReference type="Proteomes" id="UP000051248"/>
    </source>
</evidence>
<dbReference type="PATRIC" id="fig|1423775.4.peg.981"/>
<dbReference type="PANTHER" id="PTHR42840">
    <property type="entry name" value="NAD(P)-BINDING ROSSMANN-FOLD SUPERFAMILY PROTEIN-RELATED"/>
    <property type="match status" value="1"/>
</dbReference>
<dbReference type="RefSeq" id="WP_025024900.1">
    <property type="nucleotide sequence ID" value="NZ_AZDZ01000002.1"/>
</dbReference>
<dbReference type="GO" id="GO:0016491">
    <property type="term" value="F:oxidoreductase activity"/>
    <property type="evidence" value="ECO:0007669"/>
    <property type="project" value="UniProtKB-KW"/>
</dbReference>
<dbReference type="AlphaFoldDB" id="A0A0R1KII6"/>
<dbReference type="PANTHER" id="PTHR42840:SF3">
    <property type="entry name" value="BINDING ROSSMANN FOLD OXIDOREDUCTASE, PUTATIVE (AFU_ORTHOLOGUE AFUA_2G10240)-RELATED"/>
    <property type="match status" value="1"/>
</dbReference>
<dbReference type="SUPFAM" id="SSF55347">
    <property type="entry name" value="Glyceraldehyde-3-phosphate dehydrogenase-like, C-terminal domain"/>
    <property type="match status" value="1"/>
</dbReference>
<evidence type="ECO:0000313" key="5">
    <source>
        <dbReference type="EMBL" id="KRK80820.1"/>
    </source>
</evidence>
<dbReference type="Pfam" id="PF01408">
    <property type="entry name" value="GFO_IDH_MocA"/>
    <property type="match status" value="1"/>
</dbReference>
<organism evidence="5 6">
    <name type="scientific">Companilactobacillus nodensis DSM 19682 = JCM 14932 = NBRC 107160</name>
    <dbReference type="NCBI Taxonomy" id="1423775"/>
    <lineage>
        <taxon>Bacteria</taxon>
        <taxon>Bacillati</taxon>
        <taxon>Bacillota</taxon>
        <taxon>Bacilli</taxon>
        <taxon>Lactobacillales</taxon>
        <taxon>Lactobacillaceae</taxon>
        <taxon>Companilactobacillus</taxon>
    </lineage>
</organism>
<keyword evidence="6" id="KW-1185">Reference proteome</keyword>
<name>A0A0R1KII6_9LACO</name>
<gene>
    <name evidence="5" type="ORF">FD03_GL000954</name>
</gene>
<dbReference type="InterPro" id="IPR030827">
    <property type="entry name" value="Myo_inos_IolG"/>
</dbReference>
<evidence type="ECO:0000256" key="1">
    <source>
        <dbReference type="ARBA" id="ARBA00010928"/>
    </source>
</evidence>
<dbReference type="GO" id="GO:0000166">
    <property type="term" value="F:nucleotide binding"/>
    <property type="evidence" value="ECO:0007669"/>
    <property type="project" value="InterPro"/>
</dbReference>
<feature type="domain" description="Gfo/Idh/MocA-like oxidoreductase N-terminal" evidence="3">
    <location>
        <begin position="4"/>
        <end position="124"/>
    </location>
</feature>
<comment type="similarity">
    <text evidence="1">Belongs to the Gfo/Idh/MocA family.</text>
</comment>
<dbReference type="EMBL" id="AZDZ01000002">
    <property type="protein sequence ID" value="KRK80820.1"/>
    <property type="molecule type" value="Genomic_DNA"/>
</dbReference>
<dbReference type="Gene3D" id="3.30.360.10">
    <property type="entry name" value="Dihydrodipicolinate Reductase, domain 2"/>
    <property type="match status" value="1"/>
</dbReference>
<dbReference type="InterPro" id="IPR036291">
    <property type="entry name" value="NAD(P)-bd_dom_sf"/>
</dbReference>
<accession>A0A0R1KII6</accession>
<evidence type="ECO:0000259" key="4">
    <source>
        <dbReference type="Pfam" id="PF02894"/>
    </source>
</evidence>
<protein>
    <submittedName>
        <fullName evidence="5">Oxidoreductase, NAD-binding protein</fullName>
    </submittedName>
</protein>
<evidence type="ECO:0000259" key="3">
    <source>
        <dbReference type="Pfam" id="PF01408"/>
    </source>
</evidence>
<feature type="domain" description="Gfo/Idh/MocA-like oxidoreductase C-terminal" evidence="4">
    <location>
        <begin position="137"/>
        <end position="333"/>
    </location>
</feature>
<keyword evidence="2" id="KW-0560">Oxidoreductase</keyword>
<dbReference type="InterPro" id="IPR000683">
    <property type="entry name" value="Gfo/Idh/MocA-like_OxRdtase_N"/>
</dbReference>
<dbReference type="eggNOG" id="COG0673">
    <property type="taxonomic scope" value="Bacteria"/>
</dbReference>
<evidence type="ECO:0000256" key="2">
    <source>
        <dbReference type="ARBA" id="ARBA00023002"/>
    </source>
</evidence>
<dbReference type="Gene3D" id="3.40.50.720">
    <property type="entry name" value="NAD(P)-binding Rossmann-like Domain"/>
    <property type="match status" value="1"/>
</dbReference>
<proteinExistence type="inferred from homology"/>
<dbReference type="Pfam" id="PF02894">
    <property type="entry name" value="GFO_IDH_MocA_C"/>
    <property type="match status" value="1"/>
</dbReference>
<dbReference type="SUPFAM" id="SSF51735">
    <property type="entry name" value="NAD(P)-binding Rossmann-fold domains"/>
    <property type="match status" value="1"/>
</dbReference>
<comment type="caution">
    <text evidence="5">The sequence shown here is derived from an EMBL/GenBank/DDBJ whole genome shotgun (WGS) entry which is preliminary data.</text>
</comment>
<dbReference type="Proteomes" id="UP000051248">
    <property type="component" value="Unassembled WGS sequence"/>
</dbReference>